<proteinExistence type="predicted"/>
<accession>A0A420JC81</accession>
<dbReference type="EMBL" id="MCBS01010885">
    <property type="protein sequence ID" value="RKF84346.1"/>
    <property type="molecule type" value="Genomic_DNA"/>
</dbReference>
<dbReference type="Proteomes" id="UP000285326">
    <property type="component" value="Unassembled WGS sequence"/>
</dbReference>
<reference evidence="1 2" key="1">
    <citation type="journal article" date="2018" name="BMC Genomics">
        <title>Comparative genome analyses reveal sequence features reflecting distinct modes of host-adaptation between dicot and monocot powdery mildew.</title>
        <authorList>
            <person name="Wu Y."/>
            <person name="Ma X."/>
            <person name="Pan Z."/>
            <person name="Kale S.D."/>
            <person name="Song Y."/>
            <person name="King H."/>
            <person name="Zhang Q."/>
            <person name="Presley C."/>
            <person name="Deng X."/>
            <person name="Wei C.I."/>
            <person name="Xiao S."/>
        </authorList>
    </citation>
    <scope>NUCLEOTIDE SEQUENCE [LARGE SCALE GENOMIC DNA]</scope>
    <source>
        <strain evidence="1">UMSG1</strain>
    </source>
</reference>
<organism evidence="1 2">
    <name type="scientific">Golovinomyces cichoracearum</name>
    <dbReference type="NCBI Taxonomy" id="62708"/>
    <lineage>
        <taxon>Eukaryota</taxon>
        <taxon>Fungi</taxon>
        <taxon>Dikarya</taxon>
        <taxon>Ascomycota</taxon>
        <taxon>Pezizomycotina</taxon>
        <taxon>Leotiomycetes</taxon>
        <taxon>Erysiphales</taxon>
        <taxon>Erysiphaceae</taxon>
        <taxon>Golovinomyces</taxon>
    </lineage>
</organism>
<comment type="caution">
    <text evidence="1">The sequence shown here is derived from an EMBL/GenBank/DDBJ whole genome shotgun (WGS) entry which is preliminary data.</text>
</comment>
<protein>
    <recommendedName>
        <fullName evidence="3">Retrotransposon gag domain-containing protein</fullName>
    </recommendedName>
</protein>
<dbReference type="AlphaFoldDB" id="A0A420JC81"/>
<name>A0A420JC81_9PEZI</name>
<gene>
    <name evidence="1" type="ORF">GcM1_108001</name>
</gene>
<evidence type="ECO:0008006" key="3">
    <source>
        <dbReference type="Google" id="ProtNLM"/>
    </source>
</evidence>
<evidence type="ECO:0000313" key="2">
    <source>
        <dbReference type="Proteomes" id="UP000285326"/>
    </source>
</evidence>
<evidence type="ECO:0000313" key="1">
    <source>
        <dbReference type="EMBL" id="RKF84346.1"/>
    </source>
</evidence>
<sequence>MKIDSKSVSELIGRLSRSSLKDQKMISRRYQTCGKYDGTESAGRWLRNLSFDLEEANVAETPKVFFQSTDLNFIKDSAKWLDGTPQFRRLTEMLDEPTEGDVKDFKRAFTARFSPNYGVELSEDTVQDTNNLAQGIKESLLDYYGRAQHLLRRSHAKNTPMVGGEQLTPIERMVVNEVIKAFIREIKDDGIKKAILMRNEKLPASLLEAYEVTLQTMRRLEQVKEVEKLEYEKLEVEFLRRDFASTHGSPLTSVLADTGNGNNEIQANFQSFEQSRLNTQRRQNSYCLPTMSLEGRAERNTETYCYHEMKCFGNC</sequence>